<reference evidence="1" key="1">
    <citation type="submission" date="2020-04" db="EMBL/GenBank/DDBJ databases">
        <authorList>
            <person name="Alioto T."/>
            <person name="Alioto T."/>
            <person name="Gomez Garrido J."/>
        </authorList>
    </citation>
    <scope>NUCLEOTIDE SEQUENCE</scope>
    <source>
        <strain evidence="1">A484AB</strain>
    </source>
</reference>
<organism evidence="1 2">
    <name type="scientific">Paramuricea clavata</name>
    <name type="common">Red gorgonian</name>
    <name type="synonym">Violescent sea-whip</name>
    <dbReference type="NCBI Taxonomy" id="317549"/>
    <lineage>
        <taxon>Eukaryota</taxon>
        <taxon>Metazoa</taxon>
        <taxon>Cnidaria</taxon>
        <taxon>Anthozoa</taxon>
        <taxon>Octocorallia</taxon>
        <taxon>Malacalcyonacea</taxon>
        <taxon>Plexauridae</taxon>
        <taxon>Paramuricea</taxon>
    </lineage>
</organism>
<keyword evidence="2" id="KW-1185">Reference proteome</keyword>
<comment type="caution">
    <text evidence="1">The sequence shown here is derived from an EMBL/GenBank/DDBJ whole genome shotgun (WGS) entry which is preliminary data.</text>
</comment>
<evidence type="ECO:0000313" key="2">
    <source>
        <dbReference type="Proteomes" id="UP001152795"/>
    </source>
</evidence>
<evidence type="ECO:0000313" key="1">
    <source>
        <dbReference type="EMBL" id="CAB3992457.1"/>
    </source>
</evidence>
<name>A0A7D9HSX6_PARCT</name>
<protein>
    <submittedName>
        <fullName evidence="1">Uncharacterized protein</fullName>
    </submittedName>
</protein>
<dbReference type="AlphaFoldDB" id="A0A7D9HSX6"/>
<accession>A0A7D9HSX6</accession>
<sequence length="223" mass="25213">MSMVTNLPQNLETLKSRTFHFAILKEKTSTNVPVHYSFKELGNCELPVMGTYVHSHVLPGVRYRVRLSDTNEYLFGGKALKLESIGQGYGKRITFESKDILENNNFFWSDSHEAGFAFSPEILSGGEVFQVMDNVGKRVGIFSVDSVNQQQQITGVTLEKNTVNIHAKASLCGNMQLLSQYEKDIPVVGEVILKVNRFSCTLEFLKTENSVLDTVWHFVKHFK</sequence>
<dbReference type="OrthoDB" id="5953973at2759"/>
<proteinExistence type="predicted"/>
<dbReference type="EMBL" id="CACRXK020002057">
    <property type="protein sequence ID" value="CAB3992457.1"/>
    <property type="molecule type" value="Genomic_DNA"/>
</dbReference>
<dbReference type="Proteomes" id="UP001152795">
    <property type="component" value="Unassembled WGS sequence"/>
</dbReference>
<gene>
    <name evidence="1" type="ORF">PACLA_8A085111</name>
</gene>